<evidence type="ECO:0000256" key="2">
    <source>
        <dbReference type="ARBA" id="ARBA00008829"/>
    </source>
</evidence>
<accession>A0ABM9X8G4</accession>
<dbReference type="Gene3D" id="2.30.40.10">
    <property type="entry name" value="Urease, subunit C, domain 1"/>
    <property type="match status" value="1"/>
</dbReference>
<dbReference type="SUPFAM" id="SSF51338">
    <property type="entry name" value="Composite domain of metallo-dependent hydrolases"/>
    <property type="match status" value="1"/>
</dbReference>
<organism evidence="6 7">
    <name type="scientific">Sulfitobacter indolifex HEL-45</name>
    <dbReference type="NCBI Taxonomy" id="391624"/>
    <lineage>
        <taxon>Bacteria</taxon>
        <taxon>Pseudomonadati</taxon>
        <taxon>Pseudomonadota</taxon>
        <taxon>Alphaproteobacteria</taxon>
        <taxon>Rhodobacterales</taxon>
        <taxon>Roseobacteraceae</taxon>
        <taxon>Sulfitobacter</taxon>
    </lineage>
</organism>
<protein>
    <submittedName>
        <fullName evidence="6">Dihydropyrimidinase</fullName>
    </submittedName>
</protein>
<dbReference type="InterPro" id="IPR011059">
    <property type="entry name" value="Metal-dep_hydrolase_composite"/>
</dbReference>
<sequence length="472" mass="50818">MTQHIVEVAMQSKQIDTIIRGGTVVTPSGKAVRDIAISEGKIAKLGEAIASSAPIEIDARGLLVLPGGVDTHCHIEQMSGAGLMNADTFRSATRSAAMGGTTTTVSFAAQHAGQKMRQVVGDYAALAEKGAVIDHAFHMIVADTGNGNLAQDIPTLIAEGHRSIKIFTTYAKVRQDDKSILDILALARDAGALVCFHAENDGLIGHMTEKLLAEGKIAPKYHAASHPRAAEVEAIDRMCRFAEFTGARIMIFHVSTREGAEIIRAARARGVKVQAETCPHYLFMTEDILERENPARFMCSPPQRSLDDQEALWDAMADGTIELITSDHAPYRMDASGKFAHGKDAPFNQIANGMPGLETRLPLMFNAMVSEGRMGVEAFAQLTATAPARAFGLAGKGAIVEGFDADLAVWDPELSYTYGADDLHDNTGYNPFKGTTVKGLPRHVFSRGEMLVRNRTLMTEAPRGCWQPMSAG</sequence>
<gene>
    <name evidence="6" type="ORF">OIHEL45_03500</name>
</gene>
<evidence type="ECO:0000313" key="6">
    <source>
        <dbReference type="EMBL" id="EDQ05844.1"/>
    </source>
</evidence>
<dbReference type="InterPro" id="IPR050378">
    <property type="entry name" value="Metallo-dep_Hydrolases_sf"/>
</dbReference>
<dbReference type="EMBL" id="ABID01000001">
    <property type="protein sequence ID" value="EDQ05844.1"/>
    <property type="molecule type" value="Genomic_DNA"/>
</dbReference>
<evidence type="ECO:0000313" key="7">
    <source>
        <dbReference type="Proteomes" id="UP000003257"/>
    </source>
</evidence>
<dbReference type="Pfam" id="PF01979">
    <property type="entry name" value="Amidohydro_1"/>
    <property type="match status" value="1"/>
</dbReference>
<evidence type="ECO:0000256" key="1">
    <source>
        <dbReference type="ARBA" id="ARBA00001947"/>
    </source>
</evidence>
<dbReference type="Gene3D" id="3.20.20.140">
    <property type="entry name" value="Metal-dependent hydrolases"/>
    <property type="match status" value="1"/>
</dbReference>
<evidence type="ECO:0000256" key="4">
    <source>
        <dbReference type="ARBA" id="ARBA00022801"/>
    </source>
</evidence>
<feature type="domain" description="Amidohydrolase-related" evidence="5">
    <location>
        <begin position="63"/>
        <end position="450"/>
    </location>
</feature>
<reference evidence="6 7" key="1">
    <citation type="submission" date="2007-11" db="EMBL/GenBank/DDBJ databases">
        <authorList>
            <person name="Wagner-Dobler I."/>
            <person name="Ferriera S."/>
            <person name="Johnson J."/>
            <person name="Kravitz S."/>
            <person name="Beeson K."/>
            <person name="Sutton G."/>
            <person name="Rogers Y.-H."/>
            <person name="Friedman R."/>
            <person name="Frazier M."/>
            <person name="Venter J.C."/>
        </authorList>
    </citation>
    <scope>NUCLEOTIDE SEQUENCE [LARGE SCALE GENOMIC DNA]</scope>
    <source>
        <strain evidence="6 7">HEL-45</strain>
    </source>
</reference>
<keyword evidence="3" id="KW-0479">Metal-binding</keyword>
<dbReference type="PANTHER" id="PTHR11647">
    <property type="entry name" value="HYDRANTOINASE/DIHYDROPYRIMIDINASE FAMILY MEMBER"/>
    <property type="match status" value="1"/>
</dbReference>
<comment type="caution">
    <text evidence="6">The sequence shown here is derived from an EMBL/GenBank/DDBJ whole genome shotgun (WGS) entry which is preliminary data.</text>
</comment>
<comment type="similarity">
    <text evidence="2">Belongs to the metallo-dependent hydrolases superfamily. Hydantoinase/dihydropyrimidinase family.</text>
</comment>
<dbReference type="InterPro" id="IPR006680">
    <property type="entry name" value="Amidohydro-rel"/>
</dbReference>
<name>A0ABM9X8G4_9RHOB</name>
<dbReference type="SUPFAM" id="SSF51556">
    <property type="entry name" value="Metallo-dependent hydrolases"/>
    <property type="match status" value="1"/>
</dbReference>
<dbReference type="InterPro" id="IPR032466">
    <property type="entry name" value="Metal_Hydrolase"/>
</dbReference>
<comment type="cofactor">
    <cofactor evidence="1">
        <name>Zn(2+)</name>
        <dbReference type="ChEBI" id="CHEBI:29105"/>
    </cofactor>
</comment>
<keyword evidence="4" id="KW-0378">Hydrolase</keyword>
<dbReference type="Proteomes" id="UP000003257">
    <property type="component" value="Unassembled WGS sequence"/>
</dbReference>
<proteinExistence type="inferred from homology"/>
<dbReference type="InterPro" id="IPR011778">
    <property type="entry name" value="Hydantoinase/dihydroPyrase"/>
</dbReference>
<evidence type="ECO:0000256" key="3">
    <source>
        <dbReference type="ARBA" id="ARBA00022723"/>
    </source>
</evidence>
<evidence type="ECO:0000259" key="5">
    <source>
        <dbReference type="Pfam" id="PF01979"/>
    </source>
</evidence>
<dbReference type="PANTHER" id="PTHR11647:SF1">
    <property type="entry name" value="COLLAPSIN RESPONSE MEDIATOR PROTEIN"/>
    <property type="match status" value="1"/>
</dbReference>
<dbReference type="NCBIfam" id="TIGR02033">
    <property type="entry name" value="D-hydantoinase"/>
    <property type="match status" value="1"/>
</dbReference>
<keyword evidence="7" id="KW-1185">Reference proteome</keyword>